<sequence length="72" mass="8211">MHLRFLAFAMLFELVVALTGGFCLAVILWSVDTLGLMAWNVDNVDGIRCLAAFFLLRHLQQKRKFSLHNCTL</sequence>
<keyword evidence="1" id="KW-0812">Transmembrane</keyword>
<dbReference type="Proteomes" id="UP000606786">
    <property type="component" value="Unassembled WGS sequence"/>
</dbReference>
<feature type="signal peptide" evidence="2">
    <location>
        <begin position="1"/>
        <end position="17"/>
    </location>
</feature>
<proteinExistence type="predicted"/>
<evidence type="ECO:0000313" key="3">
    <source>
        <dbReference type="EMBL" id="CAD7013092.1"/>
    </source>
</evidence>
<gene>
    <name evidence="3" type="ORF">CCAP1982_LOCUS21166</name>
</gene>
<organism evidence="3 4">
    <name type="scientific">Ceratitis capitata</name>
    <name type="common">Mediterranean fruit fly</name>
    <name type="synonym">Tephritis capitata</name>
    <dbReference type="NCBI Taxonomy" id="7213"/>
    <lineage>
        <taxon>Eukaryota</taxon>
        <taxon>Metazoa</taxon>
        <taxon>Ecdysozoa</taxon>
        <taxon>Arthropoda</taxon>
        <taxon>Hexapoda</taxon>
        <taxon>Insecta</taxon>
        <taxon>Pterygota</taxon>
        <taxon>Neoptera</taxon>
        <taxon>Endopterygota</taxon>
        <taxon>Diptera</taxon>
        <taxon>Brachycera</taxon>
        <taxon>Muscomorpha</taxon>
        <taxon>Tephritoidea</taxon>
        <taxon>Tephritidae</taxon>
        <taxon>Ceratitis</taxon>
        <taxon>Ceratitis</taxon>
    </lineage>
</organism>
<evidence type="ECO:0000313" key="4">
    <source>
        <dbReference type="Proteomes" id="UP000606786"/>
    </source>
</evidence>
<name>A0A811VG08_CERCA</name>
<feature type="transmembrane region" description="Helical" evidence="1">
    <location>
        <begin position="7"/>
        <end position="31"/>
    </location>
</feature>
<keyword evidence="1" id="KW-0472">Membrane</keyword>
<feature type="non-terminal residue" evidence="3">
    <location>
        <position position="72"/>
    </location>
</feature>
<keyword evidence="4" id="KW-1185">Reference proteome</keyword>
<keyword evidence="1" id="KW-1133">Transmembrane helix</keyword>
<dbReference type="AlphaFoldDB" id="A0A811VG08"/>
<comment type="caution">
    <text evidence="3">The sequence shown here is derived from an EMBL/GenBank/DDBJ whole genome shotgun (WGS) entry which is preliminary data.</text>
</comment>
<accession>A0A811VG08</accession>
<keyword evidence="2" id="KW-0732">Signal</keyword>
<feature type="chain" id="PRO_5032632842" evidence="2">
    <location>
        <begin position="18"/>
        <end position="72"/>
    </location>
</feature>
<protein>
    <submittedName>
        <fullName evidence="3">(Mediterranean fruit fly) hypothetical protein</fullName>
    </submittedName>
</protein>
<reference evidence="3" key="1">
    <citation type="submission" date="2020-11" db="EMBL/GenBank/DDBJ databases">
        <authorList>
            <person name="Whitehead M."/>
        </authorList>
    </citation>
    <scope>NUCLEOTIDE SEQUENCE</scope>
    <source>
        <strain evidence="3">EGII</strain>
    </source>
</reference>
<evidence type="ECO:0000256" key="2">
    <source>
        <dbReference type="SAM" id="SignalP"/>
    </source>
</evidence>
<dbReference type="EMBL" id="CAJHJT010000056">
    <property type="protein sequence ID" value="CAD7013092.1"/>
    <property type="molecule type" value="Genomic_DNA"/>
</dbReference>
<evidence type="ECO:0000256" key="1">
    <source>
        <dbReference type="SAM" id="Phobius"/>
    </source>
</evidence>